<dbReference type="Gene3D" id="3.40.50.150">
    <property type="entry name" value="Vaccinia Virus protein VP39"/>
    <property type="match status" value="1"/>
</dbReference>
<evidence type="ECO:0000259" key="9">
    <source>
        <dbReference type="Pfam" id="PF08241"/>
    </source>
</evidence>
<evidence type="ECO:0000256" key="5">
    <source>
        <dbReference type="ARBA" id="ARBA00022679"/>
    </source>
</evidence>
<keyword evidence="5 8" id="KW-0808">Transferase</keyword>
<proteinExistence type="inferred from homology"/>
<dbReference type="SUPFAM" id="SSF53335">
    <property type="entry name" value="S-adenosyl-L-methionine-dependent methyltransferases"/>
    <property type="match status" value="1"/>
</dbReference>
<evidence type="ECO:0000313" key="10">
    <source>
        <dbReference type="EMBL" id="GAV21029.1"/>
    </source>
</evidence>
<evidence type="ECO:0000256" key="2">
    <source>
        <dbReference type="ARBA" id="ARBA00004746"/>
    </source>
</evidence>
<dbReference type="Pfam" id="PF08241">
    <property type="entry name" value="Methyltransf_11"/>
    <property type="match status" value="1"/>
</dbReference>
<dbReference type="GO" id="GO:0010340">
    <property type="term" value="F:carboxyl-O-methyltransferase activity"/>
    <property type="evidence" value="ECO:0007669"/>
    <property type="project" value="UniProtKB-UniRule"/>
</dbReference>
<keyword evidence="7 8" id="KW-0093">Biotin biosynthesis</keyword>
<evidence type="ECO:0000313" key="11">
    <source>
        <dbReference type="Proteomes" id="UP000231632"/>
    </source>
</evidence>
<accession>A0A1L8CQC6</accession>
<dbReference type="RefSeq" id="WP_227819470.1">
    <property type="nucleotide sequence ID" value="NZ_BDFD01000019.1"/>
</dbReference>
<dbReference type="GO" id="GO:0102130">
    <property type="term" value="F:malonyl-CoA methyltransferase activity"/>
    <property type="evidence" value="ECO:0007669"/>
    <property type="project" value="UniProtKB-EC"/>
</dbReference>
<dbReference type="UniPathway" id="UPA00078"/>
<dbReference type="GO" id="GO:0008757">
    <property type="term" value="F:S-adenosylmethionine-dependent methyltransferase activity"/>
    <property type="evidence" value="ECO:0007669"/>
    <property type="project" value="InterPro"/>
</dbReference>
<keyword evidence="4 8" id="KW-0489">Methyltransferase</keyword>
<dbReference type="EMBL" id="BDFD01000019">
    <property type="protein sequence ID" value="GAV21029.1"/>
    <property type="molecule type" value="Genomic_DNA"/>
</dbReference>
<evidence type="ECO:0000256" key="8">
    <source>
        <dbReference type="HAMAP-Rule" id="MF_00835"/>
    </source>
</evidence>
<evidence type="ECO:0000256" key="3">
    <source>
        <dbReference type="ARBA" id="ARBA00012327"/>
    </source>
</evidence>
<dbReference type="STRING" id="1921010.MMIC_P2008"/>
<sequence length="303" mass="33814">MVAITVNSSHIQTSQVKRSFSSASDSYDEHAVLQREIGDRLLAHLDFTKLEPKRILDVGCGTGYFTRLLRGKFKKSDITAFDLSESMVTTTRKSHNRRLPWHGRNLHASGNATSLPFKSDSFDLVTSNLAMQWVPDPEQMLKEMRRVLAPGGLILFSTFGRRTLIELRQALAEIDQNNAGHVLPFPDVMSLGDAVTKLAVETPVTDADLFTLTYPDTISLVRELKGLGASASAIRGRKSGLYGRALIKQLDENYRAKYADDDGRVRATFEALYAQAWYKEEGFEHRDGMIPIRAEGDLTIHGI</sequence>
<feature type="domain" description="Methyltransferase type 11" evidence="9">
    <location>
        <begin position="56"/>
        <end position="156"/>
    </location>
</feature>
<organism evidence="10 11">
    <name type="scientific">Mariprofundus micogutta</name>
    <dbReference type="NCBI Taxonomy" id="1921010"/>
    <lineage>
        <taxon>Bacteria</taxon>
        <taxon>Pseudomonadati</taxon>
        <taxon>Pseudomonadota</taxon>
        <taxon>Candidatius Mariprofundia</taxon>
        <taxon>Mariprofundales</taxon>
        <taxon>Mariprofundaceae</taxon>
        <taxon>Mariprofundus</taxon>
    </lineage>
</organism>
<comment type="function">
    <text evidence="8">Converts the free carboxyl group of a malonyl-thioester to its methyl ester by transfer of a methyl group from S-adenosyl-L-methionine (SAM). It allows to synthesize pimeloyl-ACP via the fatty acid synthetic pathway.</text>
</comment>
<comment type="catalytic activity">
    <reaction evidence="1 8">
        <text>malonyl-[ACP] + S-adenosyl-L-methionine = malonyl-[ACP] methyl ester + S-adenosyl-L-homocysteine</text>
        <dbReference type="Rhea" id="RHEA:17105"/>
        <dbReference type="Rhea" id="RHEA-COMP:9623"/>
        <dbReference type="Rhea" id="RHEA-COMP:9954"/>
        <dbReference type="ChEBI" id="CHEBI:57856"/>
        <dbReference type="ChEBI" id="CHEBI:59789"/>
        <dbReference type="ChEBI" id="CHEBI:78449"/>
        <dbReference type="ChEBI" id="CHEBI:78845"/>
        <dbReference type="EC" id="2.1.1.197"/>
    </reaction>
</comment>
<dbReference type="EC" id="2.1.1.197" evidence="3 8"/>
<dbReference type="GO" id="GO:0009102">
    <property type="term" value="P:biotin biosynthetic process"/>
    <property type="evidence" value="ECO:0007669"/>
    <property type="project" value="UniProtKB-UniRule"/>
</dbReference>
<dbReference type="PANTHER" id="PTHR13090:SF1">
    <property type="entry name" value="ARGININE-HYDROXYLASE NDUFAF5, MITOCHONDRIAL"/>
    <property type="match status" value="1"/>
</dbReference>
<dbReference type="HAMAP" id="MF_00835">
    <property type="entry name" value="BioC"/>
    <property type="match status" value="1"/>
</dbReference>
<comment type="similarity">
    <text evidence="8">Belongs to the methyltransferase superfamily.</text>
</comment>
<protein>
    <recommendedName>
        <fullName evidence="3 8">Malonyl-[acyl-carrier protein] O-methyltransferase</fullName>
        <shortName evidence="8">Malonyl-ACP O-methyltransferase</shortName>
        <ecNumber evidence="3 8">2.1.1.197</ecNumber>
    </recommendedName>
    <alternativeName>
        <fullName evidence="8">Biotin synthesis protein BioC</fullName>
    </alternativeName>
</protein>
<comment type="caution">
    <text evidence="10">The sequence shown here is derived from an EMBL/GenBank/DDBJ whole genome shotgun (WGS) entry which is preliminary data.</text>
</comment>
<dbReference type="InterPro" id="IPR011814">
    <property type="entry name" value="BioC"/>
</dbReference>
<dbReference type="Proteomes" id="UP000231632">
    <property type="component" value="Unassembled WGS sequence"/>
</dbReference>
<evidence type="ECO:0000256" key="4">
    <source>
        <dbReference type="ARBA" id="ARBA00022603"/>
    </source>
</evidence>
<dbReference type="AlphaFoldDB" id="A0A1L8CQC6"/>
<evidence type="ECO:0000256" key="7">
    <source>
        <dbReference type="ARBA" id="ARBA00022756"/>
    </source>
</evidence>
<dbReference type="GO" id="GO:0032259">
    <property type="term" value="P:methylation"/>
    <property type="evidence" value="ECO:0007669"/>
    <property type="project" value="UniProtKB-KW"/>
</dbReference>
<dbReference type="InterPro" id="IPR050602">
    <property type="entry name" value="Malonyl-ACP_OMT"/>
</dbReference>
<evidence type="ECO:0000256" key="1">
    <source>
        <dbReference type="ARBA" id="ARBA00000852"/>
    </source>
</evidence>
<comment type="pathway">
    <text evidence="2 8">Cofactor biosynthesis; biotin biosynthesis.</text>
</comment>
<dbReference type="PANTHER" id="PTHR13090">
    <property type="entry name" value="ARGININE-HYDROXYLASE NDUFAF5, MITOCHONDRIAL"/>
    <property type="match status" value="1"/>
</dbReference>
<name>A0A1L8CQC6_9PROT</name>
<gene>
    <name evidence="8" type="primary">bioC</name>
    <name evidence="10" type="ORF">MMIC_P2008</name>
</gene>
<keyword evidence="6 8" id="KW-0949">S-adenosyl-L-methionine</keyword>
<dbReference type="CDD" id="cd02440">
    <property type="entry name" value="AdoMet_MTases"/>
    <property type="match status" value="1"/>
</dbReference>
<dbReference type="NCBIfam" id="TIGR02072">
    <property type="entry name" value="BioC"/>
    <property type="match status" value="1"/>
</dbReference>
<dbReference type="InterPro" id="IPR013216">
    <property type="entry name" value="Methyltransf_11"/>
</dbReference>
<reference evidence="10 11" key="1">
    <citation type="journal article" date="2017" name="Arch. Microbiol.">
        <title>Mariprofundus micogutta sp. nov., a novel iron-oxidizing zetaproteobacterium isolated from a deep-sea hydrothermal field at the Bayonnaise knoll of the Izu-Ogasawara arc, and a description of Mariprofundales ord. nov. and Zetaproteobacteria classis nov.</title>
        <authorList>
            <person name="Makita H."/>
            <person name="Tanaka E."/>
            <person name="Mitsunobu S."/>
            <person name="Miyazaki M."/>
            <person name="Nunoura T."/>
            <person name="Uematsu K."/>
            <person name="Takaki Y."/>
            <person name="Nishi S."/>
            <person name="Shimamura S."/>
            <person name="Takai K."/>
        </authorList>
    </citation>
    <scope>NUCLEOTIDE SEQUENCE [LARGE SCALE GENOMIC DNA]</scope>
    <source>
        <strain evidence="10 11">ET2</strain>
    </source>
</reference>
<evidence type="ECO:0000256" key="6">
    <source>
        <dbReference type="ARBA" id="ARBA00022691"/>
    </source>
</evidence>
<keyword evidence="11" id="KW-1185">Reference proteome</keyword>
<dbReference type="InterPro" id="IPR029063">
    <property type="entry name" value="SAM-dependent_MTases_sf"/>
</dbReference>